<evidence type="ECO:0000313" key="1">
    <source>
        <dbReference type="EMBL" id="GBO94641.1"/>
    </source>
</evidence>
<proteinExistence type="predicted"/>
<name>A0A388SGU7_9BURK</name>
<dbReference type="EMBL" id="BGZJ01000002">
    <property type="protein sequence ID" value="GBO94641.1"/>
    <property type="molecule type" value="Genomic_DNA"/>
</dbReference>
<organism evidence="1 2">
    <name type="scientific">Mesosutterella multiformis</name>
    <dbReference type="NCBI Taxonomy" id="2259133"/>
    <lineage>
        <taxon>Bacteria</taxon>
        <taxon>Pseudomonadati</taxon>
        <taxon>Pseudomonadota</taxon>
        <taxon>Betaproteobacteria</taxon>
        <taxon>Burkholderiales</taxon>
        <taxon>Sutterellaceae</taxon>
        <taxon>Mesosutterella</taxon>
    </lineage>
</organism>
<evidence type="ECO:0000313" key="2">
    <source>
        <dbReference type="Proteomes" id="UP000266091"/>
    </source>
</evidence>
<dbReference type="Gene3D" id="1.10.287.2170">
    <property type="match status" value="1"/>
</dbReference>
<accession>A0A388SGU7</accession>
<sequence>MRLLLGGQIRTLVLTHDDRLLRFGTELIYILCRWVKTSVVVLDDSAKEPFETELVKDVITLMTVFSARLYGKRSWKNRKSVELPLKCNRILSA</sequence>
<gene>
    <name evidence="1" type="ORF">MESMUL_19950</name>
</gene>
<dbReference type="AlphaFoldDB" id="A0A388SGU7"/>
<protein>
    <recommendedName>
        <fullName evidence="3">Resolvase/invertase-type recombinase catalytic domain-containing protein</fullName>
    </recommendedName>
</protein>
<comment type="caution">
    <text evidence="1">The sequence shown here is derived from an EMBL/GenBank/DDBJ whole genome shotgun (WGS) entry which is preliminary data.</text>
</comment>
<reference evidence="1 2" key="1">
    <citation type="journal article" date="2018" name="Int. J. Syst. Evol. Microbiol.">
        <title>Mesosutterella multiformis gen. nov., sp. nov., a member of the family Sutterellaceae and Sutterella megalosphaeroides sp. nov., isolated from human faeces.</title>
        <authorList>
            <person name="Sakamoto M."/>
            <person name="Ikeyama N."/>
            <person name="Kunihiro T."/>
            <person name="Iino T."/>
            <person name="Yuki M."/>
            <person name="Ohkuma M."/>
        </authorList>
    </citation>
    <scope>NUCLEOTIDE SEQUENCE [LARGE SCALE GENOMIC DNA]</scope>
    <source>
        <strain evidence="1 2">4NBBH2</strain>
    </source>
</reference>
<keyword evidence="2" id="KW-1185">Reference proteome</keyword>
<dbReference type="Proteomes" id="UP000266091">
    <property type="component" value="Unassembled WGS sequence"/>
</dbReference>
<evidence type="ECO:0008006" key="3">
    <source>
        <dbReference type="Google" id="ProtNLM"/>
    </source>
</evidence>